<feature type="domain" description="Response regulatory" evidence="6">
    <location>
        <begin position="3"/>
        <end position="119"/>
    </location>
</feature>
<sequence>MYKVLVAGRDESDLNGIRWLLHSAMTSWQVETVNLPGELIGKIETFRPDLLIIELEMIEDEAHYHFIVNVLNIVKPSICAITIEPTFARAKNAIDLGVNDLLLKPISPEILLKSVQRIYRKNHADKKNLPANQIQSERSIGYTHLFLNSDEPIRPLKSFGLKSESVHILPELYQFLKSYQWKRPLFSFVLTEMIVCFAASHDDINWRQEWSRFLRDWQTMSHEPIVIVAQDSNGNEPIKDQYHLLKHRMEISFYIGFNQIIDNRSDRDWRMIDPFLTPEDQQLWVELLAQSDLKGLKKWLYDEFLNLNPPYPDPAIIRIRLTSILAQIRRFMLSNKLENPSFEKNYLQLFQEILYCPVIYRIIEELILFIGQLIENVITRKNPIQLSKKVFHYLEENYANPQLNLTEIGEKFNKNASYISYVISNNYHKTFRGILTDIRIRHAIDLLEESSLSIKEISSQCGFSNQQYFNKVFLKKMNCSPSQFRKKIEL</sequence>
<proteinExistence type="predicted"/>
<dbReference type="SUPFAM" id="SSF52172">
    <property type="entry name" value="CheY-like"/>
    <property type="match status" value="1"/>
</dbReference>
<gene>
    <name evidence="7" type="ORF">CWS20_10270</name>
</gene>
<organism evidence="7 8">
    <name type="scientific">Cytobacillus horneckiae</name>
    <dbReference type="NCBI Taxonomy" id="549687"/>
    <lineage>
        <taxon>Bacteria</taxon>
        <taxon>Bacillati</taxon>
        <taxon>Bacillota</taxon>
        <taxon>Bacilli</taxon>
        <taxon>Bacillales</taxon>
        <taxon>Bacillaceae</taxon>
        <taxon>Cytobacillus</taxon>
    </lineage>
</organism>
<evidence type="ECO:0000256" key="4">
    <source>
        <dbReference type="PROSITE-ProRule" id="PRU00169"/>
    </source>
</evidence>
<evidence type="ECO:0000259" key="6">
    <source>
        <dbReference type="PROSITE" id="PS50110"/>
    </source>
</evidence>
<dbReference type="PRINTS" id="PR00032">
    <property type="entry name" value="HTHARAC"/>
</dbReference>
<dbReference type="PROSITE" id="PS50110">
    <property type="entry name" value="RESPONSE_REGULATORY"/>
    <property type="match status" value="1"/>
</dbReference>
<dbReference type="InterPro" id="IPR020449">
    <property type="entry name" value="Tscrpt_reg_AraC-type_HTH"/>
</dbReference>
<protein>
    <submittedName>
        <fullName evidence="7">AraC family transcriptional regulator</fullName>
    </submittedName>
</protein>
<dbReference type="PROSITE" id="PS01124">
    <property type="entry name" value="HTH_ARAC_FAMILY_2"/>
    <property type="match status" value="1"/>
</dbReference>
<dbReference type="InterPro" id="IPR001789">
    <property type="entry name" value="Sig_transdc_resp-reg_receiver"/>
</dbReference>
<accession>A0A2N0ZI22</accession>
<dbReference type="Gene3D" id="3.40.50.2300">
    <property type="match status" value="1"/>
</dbReference>
<keyword evidence="1" id="KW-0805">Transcription regulation</keyword>
<keyword evidence="8" id="KW-1185">Reference proteome</keyword>
<dbReference type="SUPFAM" id="SSF46689">
    <property type="entry name" value="Homeodomain-like"/>
    <property type="match status" value="1"/>
</dbReference>
<dbReference type="Proteomes" id="UP000233343">
    <property type="component" value="Unassembled WGS sequence"/>
</dbReference>
<dbReference type="EMBL" id="PISD01000019">
    <property type="protein sequence ID" value="PKG29136.1"/>
    <property type="molecule type" value="Genomic_DNA"/>
</dbReference>
<dbReference type="SMART" id="SM00342">
    <property type="entry name" value="HTH_ARAC"/>
    <property type="match status" value="1"/>
</dbReference>
<dbReference type="GO" id="GO:0043565">
    <property type="term" value="F:sequence-specific DNA binding"/>
    <property type="evidence" value="ECO:0007669"/>
    <property type="project" value="InterPro"/>
</dbReference>
<evidence type="ECO:0000256" key="3">
    <source>
        <dbReference type="ARBA" id="ARBA00023163"/>
    </source>
</evidence>
<dbReference type="InterPro" id="IPR011006">
    <property type="entry name" value="CheY-like_superfamily"/>
</dbReference>
<dbReference type="Gene3D" id="1.10.10.60">
    <property type="entry name" value="Homeodomain-like"/>
    <property type="match status" value="2"/>
</dbReference>
<evidence type="ECO:0000256" key="1">
    <source>
        <dbReference type="ARBA" id="ARBA00023015"/>
    </source>
</evidence>
<dbReference type="PANTHER" id="PTHR43280">
    <property type="entry name" value="ARAC-FAMILY TRANSCRIPTIONAL REGULATOR"/>
    <property type="match status" value="1"/>
</dbReference>
<feature type="domain" description="HTH araC/xylS-type" evidence="5">
    <location>
        <begin position="388"/>
        <end position="487"/>
    </location>
</feature>
<keyword evidence="3" id="KW-0804">Transcription</keyword>
<comment type="caution">
    <text evidence="7">The sequence shown here is derived from an EMBL/GenBank/DDBJ whole genome shotgun (WGS) entry which is preliminary data.</text>
</comment>
<evidence type="ECO:0000259" key="5">
    <source>
        <dbReference type="PROSITE" id="PS01124"/>
    </source>
</evidence>
<dbReference type="GO" id="GO:0003700">
    <property type="term" value="F:DNA-binding transcription factor activity"/>
    <property type="evidence" value="ECO:0007669"/>
    <property type="project" value="InterPro"/>
</dbReference>
<dbReference type="InterPro" id="IPR018060">
    <property type="entry name" value="HTH_AraC"/>
</dbReference>
<comment type="caution">
    <text evidence="4">Lacks conserved residue(s) required for the propagation of feature annotation.</text>
</comment>
<dbReference type="InterPro" id="IPR009057">
    <property type="entry name" value="Homeodomain-like_sf"/>
</dbReference>
<dbReference type="PROSITE" id="PS00041">
    <property type="entry name" value="HTH_ARAC_FAMILY_1"/>
    <property type="match status" value="1"/>
</dbReference>
<dbReference type="AlphaFoldDB" id="A0A2N0ZI22"/>
<evidence type="ECO:0000256" key="2">
    <source>
        <dbReference type="ARBA" id="ARBA00023125"/>
    </source>
</evidence>
<keyword evidence="2" id="KW-0238">DNA-binding</keyword>
<evidence type="ECO:0000313" key="7">
    <source>
        <dbReference type="EMBL" id="PKG29136.1"/>
    </source>
</evidence>
<dbReference type="Pfam" id="PF12833">
    <property type="entry name" value="HTH_18"/>
    <property type="match status" value="1"/>
</dbReference>
<dbReference type="PANTHER" id="PTHR43280:SF2">
    <property type="entry name" value="HTH-TYPE TRANSCRIPTIONAL REGULATOR EXSA"/>
    <property type="match status" value="1"/>
</dbReference>
<name>A0A2N0ZI22_9BACI</name>
<evidence type="ECO:0000313" key="8">
    <source>
        <dbReference type="Proteomes" id="UP000233343"/>
    </source>
</evidence>
<dbReference type="GO" id="GO:0000160">
    <property type="term" value="P:phosphorelay signal transduction system"/>
    <property type="evidence" value="ECO:0007669"/>
    <property type="project" value="InterPro"/>
</dbReference>
<reference evidence="7 8" key="1">
    <citation type="journal article" date="2010" name="Int. J. Syst. Evol. Microbiol.">
        <title>Bacillus horneckiae sp. nov., isolated from a spacecraft-assembly clean room.</title>
        <authorList>
            <person name="Vaishampayan P."/>
            <person name="Probst A."/>
            <person name="Krishnamurthi S."/>
            <person name="Ghosh S."/>
            <person name="Osman S."/>
            <person name="McDowall A."/>
            <person name="Ruckmani A."/>
            <person name="Mayilraj S."/>
            <person name="Venkateswaran K."/>
        </authorList>
    </citation>
    <scope>NUCLEOTIDE SEQUENCE [LARGE SCALE GENOMIC DNA]</scope>
    <source>
        <strain evidence="8">1PO1SC</strain>
    </source>
</reference>
<dbReference type="RefSeq" id="WP_066198606.1">
    <property type="nucleotide sequence ID" value="NZ_JAFDQP010000004.1"/>
</dbReference>
<dbReference type="InterPro" id="IPR018062">
    <property type="entry name" value="HTH_AraC-typ_CS"/>
</dbReference>